<dbReference type="SUPFAM" id="SSF74942">
    <property type="entry name" value="YhbC-like, C-terminal domain"/>
    <property type="match status" value="1"/>
</dbReference>
<evidence type="ECO:0000259" key="4">
    <source>
        <dbReference type="Pfam" id="PF02576"/>
    </source>
</evidence>
<dbReference type="InterPro" id="IPR028998">
    <property type="entry name" value="RimP_C"/>
</dbReference>
<dbReference type="GO" id="GO:0006412">
    <property type="term" value="P:translation"/>
    <property type="evidence" value="ECO:0007669"/>
    <property type="project" value="TreeGrafter"/>
</dbReference>
<keyword evidence="1 3" id="KW-0963">Cytoplasm</keyword>
<feature type="domain" description="Ribosome maturation factor RimP N-terminal" evidence="4">
    <location>
        <begin position="18"/>
        <end position="76"/>
    </location>
</feature>
<dbReference type="OrthoDB" id="9805006at2"/>
<dbReference type="Gene3D" id="2.30.30.180">
    <property type="entry name" value="Ribosome maturation factor RimP, C-terminal domain"/>
    <property type="match status" value="1"/>
</dbReference>
<dbReference type="Gene3D" id="3.30.300.70">
    <property type="entry name" value="RimP-like superfamily, N-terminal"/>
    <property type="match status" value="1"/>
</dbReference>
<evidence type="ECO:0000256" key="3">
    <source>
        <dbReference type="HAMAP-Rule" id="MF_01077"/>
    </source>
</evidence>
<name>A0A077DE82_9BURK</name>
<dbReference type="EMBL" id="CP009238">
    <property type="protein sequence ID" value="AIL33150.1"/>
    <property type="molecule type" value="Genomic_DNA"/>
</dbReference>
<dbReference type="KEGG" id="bpsi:IX83_07440"/>
<evidence type="ECO:0000256" key="2">
    <source>
        <dbReference type="ARBA" id="ARBA00022517"/>
    </source>
</evidence>
<dbReference type="InterPro" id="IPR035956">
    <property type="entry name" value="RimP_N_sf"/>
</dbReference>
<comment type="function">
    <text evidence="3">Required for maturation of 30S ribosomal subunits.</text>
</comment>
<comment type="subcellular location">
    <subcellularLocation>
        <location evidence="3">Cytoplasm</location>
    </subcellularLocation>
</comment>
<dbReference type="PANTHER" id="PTHR33867">
    <property type="entry name" value="RIBOSOME MATURATION FACTOR RIMP"/>
    <property type="match status" value="1"/>
</dbReference>
<reference evidence="6 7" key="1">
    <citation type="journal article" date="2014" name="BMC Genomics">
        <title>A genomic perspective on a new bacterial genus and species from the Alcaligenaceae family, Basilea psittacipulmonis.</title>
        <authorList>
            <person name="Whiteson K.L."/>
            <person name="Hernandez D."/>
            <person name="Lazarevic V."/>
            <person name="Gaia N."/>
            <person name="Farinelli L."/>
            <person name="Francois P."/>
            <person name="Pilo P."/>
            <person name="Frey J."/>
            <person name="Schrenzel J."/>
        </authorList>
    </citation>
    <scope>NUCLEOTIDE SEQUENCE [LARGE SCALE GENOMIC DNA]</scope>
    <source>
        <strain evidence="6 7">DSM 24701</strain>
    </source>
</reference>
<proteinExistence type="inferred from homology"/>
<dbReference type="Pfam" id="PF02576">
    <property type="entry name" value="RimP_N"/>
    <property type="match status" value="1"/>
</dbReference>
<dbReference type="InterPro" id="IPR003728">
    <property type="entry name" value="Ribosome_maturation_RimP"/>
</dbReference>
<evidence type="ECO:0000259" key="5">
    <source>
        <dbReference type="Pfam" id="PF17384"/>
    </source>
</evidence>
<accession>A0A077DE82</accession>
<comment type="similarity">
    <text evidence="3">Belongs to the RimP family.</text>
</comment>
<dbReference type="eggNOG" id="COG0779">
    <property type="taxonomic scope" value="Bacteria"/>
</dbReference>
<dbReference type="HOGENOM" id="CLU_070525_1_0_4"/>
<dbReference type="GO" id="GO:0000028">
    <property type="term" value="P:ribosomal small subunit assembly"/>
    <property type="evidence" value="ECO:0007669"/>
    <property type="project" value="TreeGrafter"/>
</dbReference>
<dbReference type="STRING" id="1072685.IX83_07440"/>
<keyword evidence="7" id="KW-1185">Reference proteome</keyword>
<sequence>MIDIFQITQDAILGLGENIELIDVERAPAGLLRVTIDTPNGVKIEDCEKVSRQLSRVYEVENVDYNRLEVSSPGLDRPLRHRQDYERFVGERVEIKLHQAINNQKVFKGILQKKEEGKFAIELEAEEKELVFAVEEVAKGKLDPVLDFKGKNR</sequence>
<protein>
    <recommendedName>
        <fullName evidence="3">Ribosome maturation factor RimP</fullName>
    </recommendedName>
</protein>
<feature type="domain" description="Ribosome maturation factor RimP C-terminal" evidence="5">
    <location>
        <begin position="79"/>
        <end position="142"/>
    </location>
</feature>
<dbReference type="Pfam" id="PF17384">
    <property type="entry name" value="DUF150_C"/>
    <property type="match status" value="1"/>
</dbReference>
<dbReference type="GO" id="GO:0005829">
    <property type="term" value="C:cytosol"/>
    <property type="evidence" value="ECO:0007669"/>
    <property type="project" value="TreeGrafter"/>
</dbReference>
<evidence type="ECO:0000256" key="1">
    <source>
        <dbReference type="ARBA" id="ARBA00022490"/>
    </source>
</evidence>
<gene>
    <name evidence="3" type="primary">rimP</name>
    <name evidence="6" type="ORF">IX83_07440</name>
</gene>
<organism evidence="6 7">
    <name type="scientific">Basilea psittacipulmonis DSM 24701</name>
    <dbReference type="NCBI Taxonomy" id="1072685"/>
    <lineage>
        <taxon>Bacteria</taxon>
        <taxon>Pseudomonadati</taxon>
        <taxon>Pseudomonadota</taxon>
        <taxon>Betaproteobacteria</taxon>
        <taxon>Burkholderiales</taxon>
        <taxon>Alcaligenaceae</taxon>
        <taxon>Basilea</taxon>
    </lineage>
</organism>
<evidence type="ECO:0000313" key="7">
    <source>
        <dbReference type="Proteomes" id="UP000028945"/>
    </source>
</evidence>
<dbReference type="CDD" id="cd01734">
    <property type="entry name" value="YlxS_C"/>
    <property type="match status" value="1"/>
</dbReference>
<dbReference type="PANTHER" id="PTHR33867:SF1">
    <property type="entry name" value="RIBOSOME MATURATION FACTOR RIMP"/>
    <property type="match status" value="1"/>
</dbReference>
<dbReference type="HAMAP" id="MF_01077">
    <property type="entry name" value="RimP"/>
    <property type="match status" value="1"/>
</dbReference>
<dbReference type="RefSeq" id="WP_038500796.1">
    <property type="nucleotide sequence ID" value="NZ_AFWK01000012.1"/>
</dbReference>
<dbReference type="Proteomes" id="UP000028945">
    <property type="component" value="Chromosome"/>
</dbReference>
<dbReference type="AlphaFoldDB" id="A0A077DE82"/>
<evidence type="ECO:0000313" key="6">
    <source>
        <dbReference type="EMBL" id="AIL33150.1"/>
    </source>
</evidence>
<dbReference type="SUPFAM" id="SSF75420">
    <property type="entry name" value="YhbC-like, N-terminal domain"/>
    <property type="match status" value="1"/>
</dbReference>
<dbReference type="InterPro" id="IPR036847">
    <property type="entry name" value="RimP_C_sf"/>
</dbReference>
<dbReference type="NCBIfam" id="NF000929">
    <property type="entry name" value="PRK00092.2-1"/>
    <property type="match status" value="1"/>
</dbReference>
<dbReference type="InterPro" id="IPR028989">
    <property type="entry name" value="RimP_N"/>
</dbReference>
<keyword evidence="2 3" id="KW-0690">Ribosome biogenesis</keyword>